<reference evidence="3" key="3">
    <citation type="submission" date="2015-04" db="UniProtKB">
        <authorList>
            <consortium name="EnsemblPlants"/>
        </authorList>
    </citation>
    <scope>IDENTIFICATION</scope>
    <source>
        <strain evidence="3">cv. Jemalong A17</strain>
    </source>
</reference>
<organism evidence="2 4">
    <name type="scientific">Medicago truncatula</name>
    <name type="common">Barrel medic</name>
    <name type="synonym">Medicago tribuloides</name>
    <dbReference type="NCBI Taxonomy" id="3880"/>
    <lineage>
        <taxon>Eukaryota</taxon>
        <taxon>Viridiplantae</taxon>
        <taxon>Streptophyta</taxon>
        <taxon>Embryophyta</taxon>
        <taxon>Tracheophyta</taxon>
        <taxon>Spermatophyta</taxon>
        <taxon>Magnoliopsida</taxon>
        <taxon>eudicotyledons</taxon>
        <taxon>Gunneridae</taxon>
        <taxon>Pentapetalae</taxon>
        <taxon>rosids</taxon>
        <taxon>fabids</taxon>
        <taxon>Fabales</taxon>
        <taxon>Fabaceae</taxon>
        <taxon>Papilionoideae</taxon>
        <taxon>50 kb inversion clade</taxon>
        <taxon>NPAAA clade</taxon>
        <taxon>Hologalegina</taxon>
        <taxon>IRL clade</taxon>
        <taxon>Trifolieae</taxon>
        <taxon>Medicago</taxon>
    </lineage>
</organism>
<dbReference type="EnsemblPlants" id="KEH31146">
    <property type="protein sequence ID" value="KEH31146"/>
    <property type="gene ID" value="MTR_4g091095"/>
</dbReference>
<dbReference type="Proteomes" id="UP000002051">
    <property type="component" value="Chromosome 4"/>
</dbReference>
<protein>
    <submittedName>
        <fullName evidence="2 3">Uncharacterized protein</fullName>
    </submittedName>
</protein>
<evidence type="ECO:0000313" key="3">
    <source>
        <dbReference type="EnsemblPlants" id="KEH31146"/>
    </source>
</evidence>
<feature type="region of interest" description="Disordered" evidence="1">
    <location>
        <begin position="1"/>
        <end position="64"/>
    </location>
</feature>
<keyword evidence="4" id="KW-1185">Reference proteome</keyword>
<proteinExistence type="predicted"/>
<name>A0A072UP40_MEDTR</name>
<reference evidence="2 4" key="2">
    <citation type="journal article" date="2014" name="BMC Genomics">
        <title>An improved genome release (version Mt4.0) for the model legume Medicago truncatula.</title>
        <authorList>
            <person name="Tang H."/>
            <person name="Krishnakumar V."/>
            <person name="Bidwell S."/>
            <person name="Rosen B."/>
            <person name="Chan A."/>
            <person name="Zhou S."/>
            <person name="Gentzbittel L."/>
            <person name="Childs K.L."/>
            <person name="Yandell M."/>
            <person name="Gundlach H."/>
            <person name="Mayer K.F."/>
            <person name="Schwartz D.C."/>
            <person name="Town C.D."/>
        </authorList>
    </citation>
    <scope>GENOME REANNOTATION</scope>
    <source>
        <strain evidence="2">A17</strain>
        <strain evidence="3 4">cv. Jemalong A17</strain>
    </source>
</reference>
<evidence type="ECO:0000256" key="1">
    <source>
        <dbReference type="SAM" id="MobiDB-lite"/>
    </source>
</evidence>
<evidence type="ECO:0000313" key="4">
    <source>
        <dbReference type="Proteomes" id="UP000002051"/>
    </source>
</evidence>
<dbReference type="HOGENOM" id="CLU_2871012_0_0_1"/>
<feature type="compositionally biased region" description="Basic and acidic residues" evidence="1">
    <location>
        <begin position="17"/>
        <end position="27"/>
    </location>
</feature>
<reference evidence="2 4" key="1">
    <citation type="journal article" date="2011" name="Nature">
        <title>The Medicago genome provides insight into the evolution of rhizobial symbioses.</title>
        <authorList>
            <person name="Young N.D."/>
            <person name="Debelle F."/>
            <person name="Oldroyd G.E."/>
            <person name="Geurts R."/>
            <person name="Cannon S.B."/>
            <person name="Udvardi M.K."/>
            <person name="Benedito V.A."/>
            <person name="Mayer K.F."/>
            <person name="Gouzy J."/>
            <person name="Schoof H."/>
            <person name="Van de Peer Y."/>
            <person name="Proost S."/>
            <person name="Cook D.R."/>
            <person name="Meyers B.C."/>
            <person name="Spannagl M."/>
            <person name="Cheung F."/>
            <person name="De Mita S."/>
            <person name="Krishnakumar V."/>
            <person name="Gundlach H."/>
            <person name="Zhou S."/>
            <person name="Mudge J."/>
            <person name="Bharti A.K."/>
            <person name="Murray J.D."/>
            <person name="Naoumkina M.A."/>
            <person name="Rosen B."/>
            <person name="Silverstein K.A."/>
            <person name="Tang H."/>
            <person name="Rombauts S."/>
            <person name="Zhao P.X."/>
            <person name="Zhou P."/>
            <person name="Barbe V."/>
            <person name="Bardou P."/>
            <person name="Bechner M."/>
            <person name="Bellec A."/>
            <person name="Berger A."/>
            <person name="Berges H."/>
            <person name="Bidwell S."/>
            <person name="Bisseling T."/>
            <person name="Choisne N."/>
            <person name="Couloux A."/>
            <person name="Denny R."/>
            <person name="Deshpande S."/>
            <person name="Dai X."/>
            <person name="Doyle J.J."/>
            <person name="Dudez A.M."/>
            <person name="Farmer A.D."/>
            <person name="Fouteau S."/>
            <person name="Franken C."/>
            <person name="Gibelin C."/>
            <person name="Gish J."/>
            <person name="Goldstein S."/>
            <person name="Gonzalez A.J."/>
            <person name="Green P.J."/>
            <person name="Hallab A."/>
            <person name="Hartog M."/>
            <person name="Hua A."/>
            <person name="Humphray S.J."/>
            <person name="Jeong D.H."/>
            <person name="Jing Y."/>
            <person name="Jocker A."/>
            <person name="Kenton S.M."/>
            <person name="Kim D.J."/>
            <person name="Klee K."/>
            <person name="Lai H."/>
            <person name="Lang C."/>
            <person name="Lin S."/>
            <person name="Macmil S.L."/>
            <person name="Magdelenat G."/>
            <person name="Matthews L."/>
            <person name="McCorrison J."/>
            <person name="Monaghan E.L."/>
            <person name="Mun J.H."/>
            <person name="Najar F.Z."/>
            <person name="Nicholson C."/>
            <person name="Noirot C."/>
            <person name="O'Bleness M."/>
            <person name="Paule C.R."/>
            <person name="Poulain J."/>
            <person name="Prion F."/>
            <person name="Qin B."/>
            <person name="Qu C."/>
            <person name="Retzel E.F."/>
            <person name="Riddle C."/>
            <person name="Sallet E."/>
            <person name="Samain S."/>
            <person name="Samson N."/>
            <person name="Sanders I."/>
            <person name="Saurat O."/>
            <person name="Scarpelli C."/>
            <person name="Schiex T."/>
            <person name="Segurens B."/>
            <person name="Severin A.J."/>
            <person name="Sherrier D.J."/>
            <person name="Shi R."/>
            <person name="Sims S."/>
            <person name="Singer S.R."/>
            <person name="Sinharoy S."/>
            <person name="Sterck L."/>
            <person name="Viollet A."/>
            <person name="Wang B.B."/>
            <person name="Wang K."/>
            <person name="Wang M."/>
            <person name="Wang X."/>
            <person name="Warfsmann J."/>
            <person name="Weissenbach J."/>
            <person name="White D.D."/>
            <person name="White J.D."/>
            <person name="Wiley G.B."/>
            <person name="Wincker P."/>
            <person name="Xing Y."/>
            <person name="Yang L."/>
            <person name="Yao Z."/>
            <person name="Ying F."/>
            <person name="Zhai J."/>
            <person name="Zhou L."/>
            <person name="Zuber A."/>
            <person name="Denarie J."/>
            <person name="Dixon R.A."/>
            <person name="May G.D."/>
            <person name="Schwartz D.C."/>
            <person name="Rogers J."/>
            <person name="Quetier F."/>
            <person name="Town C.D."/>
            <person name="Roe B.A."/>
        </authorList>
    </citation>
    <scope>NUCLEOTIDE SEQUENCE [LARGE SCALE GENOMIC DNA]</scope>
    <source>
        <strain evidence="2">A17</strain>
        <strain evidence="3 4">cv. Jemalong A17</strain>
    </source>
</reference>
<dbReference type="AlphaFoldDB" id="A0A072UP40"/>
<dbReference type="EMBL" id="CM001220">
    <property type="protein sequence ID" value="KEH31146.1"/>
    <property type="molecule type" value="Genomic_DNA"/>
</dbReference>
<sequence length="64" mass="7327">MSKRQKYPHISVKPNRKHDSPTVHDTHTSTYTERVPEVTDIADQAPRHHQLAHSSSPILPRVPL</sequence>
<evidence type="ECO:0000313" key="2">
    <source>
        <dbReference type="EMBL" id="KEH31146.1"/>
    </source>
</evidence>
<accession>A0A072UP40</accession>
<gene>
    <name evidence="2" type="ordered locus">MTR_4g091095</name>
</gene>